<dbReference type="RefSeq" id="WP_068170994.1">
    <property type="nucleotide sequence ID" value="NZ_BAAAHX010000002.1"/>
</dbReference>
<proteinExistence type="predicted"/>
<dbReference type="InterPro" id="IPR043758">
    <property type="entry name" value="DUF5703"/>
</dbReference>
<reference evidence="1 2" key="1">
    <citation type="submission" date="2020-09" db="EMBL/GenBank/DDBJ databases">
        <title>Investigation of environmental microbe.</title>
        <authorList>
            <person name="Ou Y."/>
            <person name="Kang Q."/>
        </authorList>
    </citation>
    <scope>NUCLEOTIDE SEQUENCE [LARGE SCALE GENOMIC DNA]</scope>
    <source>
        <strain evidence="1 2">KJZ-9</strain>
    </source>
</reference>
<organism evidence="1 2">
    <name type="scientific">Rothia amarae</name>
    <dbReference type="NCBI Taxonomy" id="169480"/>
    <lineage>
        <taxon>Bacteria</taxon>
        <taxon>Bacillati</taxon>
        <taxon>Actinomycetota</taxon>
        <taxon>Actinomycetes</taxon>
        <taxon>Micrococcales</taxon>
        <taxon>Micrococcaceae</taxon>
        <taxon>Rothia</taxon>
    </lineage>
</organism>
<dbReference type="EMBL" id="CP061538">
    <property type="protein sequence ID" value="QNV39042.1"/>
    <property type="molecule type" value="Genomic_DNA"/>
</dbReference>
<evidence type="ECO:0000313" key="1">
    <source>
        <dbReference type="EMBL" id="QNV39042.1"/>
    </source>
</evidence>
<name>A0A7H2BH96_9MICC</name>
<dbReference type="Proteomes" id="UP000516421">
    <property type="component" value="Chromosome"/>
</dbReference>
<evidence type="ECO:0000313" key="2">
    <source>
        <dbReference type="Proteomes" id="UP000516421"/>
    </source>
</evidence>
<sequence length="80" mass="9661">MREQEVGFANVRIAGKDQRFEYLTITVEPHESVKEARARVMEHSEYGRWELARSVILYGGRRRFWLRRRVIRVHKTVSFI</sequence>
<protein>
    <submittedName>
        <fullName evidence="1">Uncharacterized protein</fullName>
    </submittedName>
</protein>
<dbReference type="AlphaFoldDB" id="A0A7H2BH96"/>
<accession>A0A7H2BH96</accession>
<gene>
    <name evidence="1" type="ORF">IDM48_06310</name>
</gene>
<keyword evidence="2" id="KW-1185">Reference proteome</keyword>
<dbReference type="KEGG" id="rama:IDM48_06310"/>
<dbReference type="Pfam" id="PF18963">
    <property type="entry name" value="DUF5703"/>
    <property type="match status" value="1"/>
</dbReference>